<protein>
    <submittedName>
        <fullName evidence="1">Uncharacterized protein</fullName>
    </submittedName>
</protein>
<gene>
    <name evidence="1" type="ORF">RHMOL_Rhmol04G0083800</name>
</gene>
<reference evidence="1" key="1">
    <citation type="submission" date="2022-02" db="EMBL/GenBank/DDBJ databases">
        <title>Plant Genome Project.</title>
        <authorList>
            <person name="Zhang R.-G."/>
        </authorList>
    </citation>
    <scope>NUCLEOTIDE SEQUENCE</scope>
    <source>
        <strain evidence="1">AT1</strain>
    </source>
</reference>
<organism evidence="1 2">
    <name type="scientific">Rhododendron molle</name>
    <name type="common">Chinese azalea</name>
    <name type="synonym">Azalea mollis</name>
    <dbReference type="NCBI Taxonomy" id="49168"/>
    <lineage>
        <taxon>Eukaryota</taxon>
        <taxon>Viridiplantae</taxon>
        <taxon>Streptophyta</taxon>
        <taxon>Embryophyta</taxon>
        <taxon>Tracheophyta</taxon>
        <taxon>Spermatophyta</taxon>
        <taxon>Magnoliopsida</taxon>
        <taxon>eudicotyledons</taxon>
        <taxon>Gunneridae</taxon>
        <taxon>Pentapetalae</taxon>
        <taxon>asterids</taxon>
        <taxon>Ericales</taxon>
        <taxon>Ericaceae</taxon>
        <taxon>Ericoideae</taxon>
        <taxon>Rhodoreae</taxon>
        <taxon>Rhododendron</taxon>
    </lineage>
</organism>
<evidence type="ECO:0000313" key="1">
    <source>
        <dbReference type="EMBL" id="KAI8558340.1"/>
    </source>
</evidence>
<comment type="caution">
    <text evidence="1">The sequence shown here is derived from an EMBL/GenBank/DDBJ whole genome shotgun (WGS) entry which is preliminary data.</text>
</comment>
<name>A0ACC0NYQ7_RHOML</name>
<evidence type="ECO:0000313" key="2">
    <source>
        <dbReference type="Proteomes" id="UP001062846"/>
    </source>
</evidence>
<accession>A0ACC0NYQ7</accession>
<dbReference type="EMBL" id="CM046391">
    <property type="protein sequence ID" value="KAI8558340.1"/>
    <property type="molecule type" value="Genomic_DNA"/>
</dbReference>
<proteinExistence type="predicted"/>
<dbReference type="Proteomes" id="UP001062846">
    <property type="component" value="Chromosome 4"/>
</dbReference>
<keyword evidence="2" id="KW-1185">Reference proteome</keyword>
<sequence length="240" mass="26894">MGAFLGDPPKPLLLSVQSGPAISMPGMMDTVVNLGLNDEAVAGLAAKSGERFAYDSYRRFRDMFGDVVMGIPHSLFEEKIENLKHAKGAKLDTELSASDLKKLVEQYKNVYLEAKGEKFPSDPKKQLQLAVNAVFDSWDSPRTIKYRSINQITGLKGTAVNIQCMFLKSIVYLEGIKELLELGEAVGTQSRGLSQDLISMLPVKKFKCGFFSRRNQEMRGITKEGLHCSLQFWNYETKWK</sequence>